<evidence type="ECO:0000256" key="2">
    <source>
        <dbReference type="ARBA" id="ARBA00022692"/>
    </source>
</evidence>
<name>A0A2S7U847_9BACT</name>
<evidence type="ECO:0000256" key="4">
    <source>
        <dbReference type="ARBA" id="ARBA00022989"/>
    </source>
</evidence>
<evidence type="ECO:0000313" key="9">
    <source>
        <dbReference type="Proteomes" id="UP000239907"/>
    </source>
</evidence>
<feature type="transmembrane region" description="Helical" evidence="7">
    <location>
        <begin position="316"/>
        <end position="335"/>
    </location>
</feature>
<dbReference type="AlphaFoldDB" id="A0A2S7U847"/>
<feature type="region of interest" description="Disordered" evidence="6">
    <location>
        <begin position="401"/>
        <end position="420"/>
    </location>
</feature>
<dbReference type="GO" id="GO:0008360">
    <property type="term" value="P:regulation of cell shape"/>
    <property type="evidence" value="ECO:0007669"/>
    <property type="project" value="UniProtKB-KW"/>
</dbReference>
<feature type="transmembrane region" description="Helical" evidence="7">
    <location>
        <begin position="291"/>
        <end position="310"/>
    </location>
</feature>
<organism evidence="8 9">
    <name type="scientific">Rubritalea profundi</name>
    <dbReference type="NCBI Taxonomy" id="1658618"/>
    <lineage>
        <taxon>Bacteria</taxon>
        <taxon>Pseudomonadati</taxon>
        <taxon>Verrucomicrobiota</taxon>
        <taxon>Verrucomicrobiia</taxon>
        <taxon>Verrucomicrobiales</taxon>
        <taxon>Rubritaleaceae</taxon>
        <taxon>Rubritalea</taxon>
    </lineage>
</organism>
<evidence type="ECO:0000313" key="8">
    <source>
        <dbReference type="EMBL" id="PQJ30422.1"/>
    </source>
</evidence>
<feature type="transmembrane region" description="Helical" evidence="7">
    <location>
        <begin position="143"/>
        <end position="169"/>
    </location>
</feature>
<dbReference type="InterPro" id="IPR001182">
    <property type="entry name" value="FtsW/RodA"/>
</dbReference>
<dbReference type="Pfam" id="PF01098">
    <property type="entry name" value="FTSW_RODA_SPOVE"/>
    <property type="match status" value="1"/>
</dbReference>
<keyword evidence="2 7" id="KW-0812">Transmembrane</keyword>
<dbReference type="GO" id="GO:0051301">
    <property type="term" value="P:cell division"/>
    <property type="evidence" value="ECO:0007669"/>
    <property type="project" value="InterPro"/>
</dbReference>
<feature type="transmembrane region" description="Helical" evidence="7">
    <location>
        <begin position="347"/>
        <end position="369"/>
    </location>
</feature>
<dbReference type="Proteomes" id="UP000239907">
    <property type="component" value="Unassembled WGS sequence"/>
</dbReference>
<gene>
    <name evidence="8" type="ORF">BSZ32_17730</name>
</gene>
<accession>A0A2S7U847</accession>
<dbReference type="PANTHER" id="PTHR30474:SF1">
    <property type="entry name" value="PEPTIDOGLYCAN GLYCOSYLTRANSFERASE MRDB"/>
    <property type="match status" value="1"/>
</dbReference>
<feature type="transmembrane region" description="Helical" evidence="7">
    <location>
        <begin position="50"/>
        <end position="67"/>
    </location>
</feature>
<dbReference type="GO" id="GO:0005886">
    <property type="term" value="C:plasma membrane"/>
    <property type="evidence" value="ECO:0007669"/>
    <property type="project" value="TreeGrafter"/>
</dbReference>
<sequence>MTPLLRKFLGLNWVLLLSMVGLIVFGVFSIESAARHLPQGGEYYADRQKVWALIGGVVYLVTALTDYRWIKYLALPMYLAGLGLMIAAMFVDNEVHQLNFAGVSFQPAQFMVVAGFIAMAVMLQQMPRLHPLLDLPIVKVGMIAVMSLVPFALVALMGDMGSALVWLPVVGVVMLTGGIPFRYLSFIMLIGLALVPPLFFIVLPSASERGTQRIELYLDMLNDREVDIQGDAYAPHYIGMAVGKAGWKGVGHLADANKGSIHDKKYIPWKTAHNDFIFAVIAEEQGFRGSMVLVTIYGVLLIQALFISYYSRDLSGQVIVCAVVALFFAHIFENIGMHIRIMPITGIPLPLISYSGTFLLMCMFMLGLIQSVWIHRNVVPAEDVTKPITLSRRGRRQVIGKRRGEGRSNANEGTQRGEAL</sequence>
<comment type="subcellular location">
    <subcellularLocation>
        <location evidence="1">Membrane</location>
        <topology evidence="1">Multi-pass membrane protein</topology>
    </subcellularLocation>
</comment>
<evidence type="ECO:0000256" key="7">
    <source>
        <dbReference type="SAM" id="Phobius"/>
    </source>
</evidence>
<evidence type="ECO:0000256" key="5">
    <source>
        <dbReference type="ARBA" id="ARBA00023136"/>
    </source>
</evidence>
<feature type="transmembrane region" description="Helical" evidence="7">
    <location>
        <begin position="103"/>
        <end position="123"/>
    </location>
</feature>
<evidence type="ECO:0000256" key="1">
    <source>
        <dbReference type="ARBA" id="ARBA00004141"/>
    </source>
</evidence>
<keyword evidence="5 7" id="KW-0472">Membrane</keyword>
<proteinExistence type="predicted"/>
<keyword evidence="4 7" id="KW-1133">Transmembrane helix</keyword>
<evidence type="ECO:0000256" key="6">
    <source>
        <dbReference type="SAM" id="MobiDB-lite"/>
    </source>
</evidence>
<dbReference type="PANTHER" id="PTHR30474">
    <property type="entry name" value="CELL CYCLE PROTEIN"/>
    <property type="match status" value="1"/>
</dbReference>
<reference evidence="8 9" key="1">
    <citation type="submission" date="2016-12" db="EMBL/GenBank/DDBJ databases">
        <title>Study of bacterial adaptation to deep sea.</title>
        <authorList>
            <person name="Song J."/>
            <person name="Yoshizawa S."/>
            <person name="Kogure K."/>
        </authorList>
    </citation>
    <scope>NUCLEOTIDE SEQUENCE [LARGE SCALE GENOMIC DNA]</scope>
    <source>
        <strain evidence="8 9">SAORIC-165</strain>
    </source>
</reference>
<dbReference type="GO" id="GO:0015648">
    <property type="term" value="F:lipid-linked peptidoglycan transporter activity"/>
    <property type="evidence" value="ECO:0007669"/>
    <property type="project" value="TreeGrafter"/>
</dbReference>
<protein>
    <recommendedName>
        <fullName evidence="10">Rod shape-determining protein RodA</fullName>
    </recommendedName>
</protein>
<evidence type="ECO:0000256" key="3">
    <source>
        <dbReference type="ARBA" id="ARBA00022960"/>
    </source>
</evidence>
<feature type="transmembrane region" description="Helical" evidence="7">
    <location>
        <begin position="72"/>
        <end position="91"/>
    </location>
</feature>
<feature type="transmembrane region" description="Helical" evidence="7">
    <location>
        <begin position="12"/>
        <end position="30"/>
    </location>
</feature>
<keyword evidence="9" id="KW-1185">Reference proteome</keyword>
<keyword evidence="3" id="KW-0133">Cell shape</keyword>
<comment type="caution">
    <text evidence="8">The sequence shown here is derived from an EMBL/GenBank/DDBJ whole genome shotgun (WGS) entry which is preliminary data.</text>
</comment>
<feature type="transmembrane region" description="Helical" evidence="7">
    <location>
        <begin position="181"/>
        <end position="203"/>
    </location>
</feature>
<dbReference type="EMBL" id="MQWA01000001">
    <property type="protein sequence ID" value="PQJ30422.1"/>
    <property type="molecule type" value="Genomic_DNA"/>
</dbReference>
<dbReference type="GO" id="GO:0032153">
    <property type="term" value="C:cell division site"/>
    <property type="evidence" value="ECO:0007669"/>
    <property type="project" value="TreeGrafter"/>
</dbReference>
<evidence type="ECO:0008006" key="10">
    <source>
        <dbReference type="Google" id="ProtNLM"/>
    </source>
</evidence>
<dbReference type="OrthoDB" id="9812661at2"/>